<organism evidence="2 3">
    <name type="scientific">Avrilella dinanensis</name>
    <dbReference type="NCBI Taxonomy" id="2008672"/>
    <lineage>
        <taxon>Bacteria</taxon>
        <taxon>Pseudomonadati</taxon>
        <taxon>Bacteroidota</taxon>
        <taxon>Flavobacteriia</taxon>
        <taxon>Flavobacteriales</taxon>
        <taxon>Flavobacteriaceae</taxon>
        <taxon>Avrilella</taxon>
    </lineage>
</organism>
<dbReference type="InterPro" id="IPR032274">
    <property type="entry name" value="DUF4835"/>
</dbReference>
<name>A0A2M9R3R8_9FLAO</name>
<evidence type="ECO:0008006" key="4">
    <source>
        <dbReference type="Google" id="ProtNLM"/>
    </source>
</evidence>
<evidence type="ECO:0000313" key="3">
    <source>
        <dbReference type="Proteomes" id="UP000231960"/>
    </source>
</evidence>
<dbReference type="AlphaFoldDB" id="A0A2M9R3R8"/>
<dbReference type="Proteomes" id="UP000231960">
    <property type="component" value="Unassembled WGS sequence"/>
</dbReference>
<comment type="caution">
    <text evidence="2">The sequence shown here is derived from an EMBL/GenBank/DDBJ whole genome shotgun (WGS) entry which is preliminary data.</text>
</comment>
<feature type="chain" id="PRO_5014987269" description="DUF4835 domain-containing protein" evidence="1">
    <location>
        <begin position="21"/>
        <end position="295"/>
    </location>
</feature>
<feature type="signal peptide" evidence="1">
    <location>
        <begin position="1"/>
        <end position="20"/>
    </location>
</feature>
<evidence type="ECO:0000256" key="1">
    <source>
        <dbReference type="SAM" id="SignalP"/>
    </source>
</evidence>
<proteinExistence type="predicted"/>
<dbReference type="EMBL" id="NIPO01000001">
    <property type="protein sequence ID" value="PJR03500.1"/>
    <property type="molecule type" value="Genomic_DNA"/>
</dbReference>
<keyword evidence="1" id="KW-0732">Signal</keyword>
<gene>
    <name evidence="2" type="ORF">CDL10_02465</name>
</gene>
<evidence type="ECO:0000313" key="2">
    <source>
        <dbReference type="EMBL" id="PJR03500.1"/>
    </source>
</evidence>
<dbReference type="Pfam" id="PF16119">
    <property type="entry name" value="DUF4835"/>
    <property type="match status" value="1"/>
</dbReference>
<sequence>MNKLVYIFLTFFLAVYTMQAQELNCTVTINTESIQTNDRRIFNTLESAVTNFMNNTQWTNQNYNFNEKINCSIIIFIQEQNNNDFKAMLQVISSRPVYNSDYNSPVFNWKDERFNFTYIENEPLNYNPNAYQSELVSVLSFYANMIVGLDADTFSLNRGNQSYAAAQSILSAAQQQGGSGWQQADGRSSRYFLITELLNSSYSNYRKALYEYHREGMDQMAENPLAAKQGVQKSIETLAQIHNMRPNALLTRVFFDAKADEIFSVFLAGPDYDVQSVRETLNRIYPQANAKWNSF</sequence>
<dbReference type="OrthoDB" id="9773381at2"/>
<protein>
    <recommendedName>
        <fullName evidence="4">DUF4835 domain-containing protein</fullName>
    </recommendedName>
</protein>
<dbReference type="RefSeq" id="WP_100677068.1">
    <property type="nucleotide sequence ID" value="NZ_NIPO01000001.1"/>
</dbReference>
<reference evidence="2 3" key="1">
    <citation type="submission" date="2017-06" db="EMBL/GenBank/DDBJ databases">
        <title>Description of Avrilella dinanensis gen. nov. sp. nov.</title>
        <authorList>
            <person name="Leyer C."/>
            <person name="Sassi M."/>
            <person name="Minet J."/>
            <person name="Kayal S."/>
            <person name="Cattoir V."/>
        </authorList>
    </citation>
    <scope>NUCLEOTIDE SEQUENCE [LARGE SCALE GENOMIC DNA]</scope>
    <source>
        <strain evidence="2 3">UR159</strain>
    </source>
</reference>
<keyword evidence="3" id="KW-1185">Reference proteome</keyword>
<accession>A0A2M9R3R8</accession>